<dbReference type="AlphaFoldDB" id="A0A8J5K6J4"/>
<dbReference type="Pfam" id="PF18907">
    <property type="entry name" value="DUF5662"/>
    <property type="match status" value="1"/>
</dbReference>
<dbReference type="Proteomes" id="UP000747542">
    <property type="component" value="Unassembled WGS sequence"/>
</dbReference>
<organism evidence="2 3">
    <name type="scientific">Homarus americanus</name>
    <name type="common">American lobster</name>
    <dbReference type="NCBI Taxonomy" id="6706"/>
    <lineage>
        <taxon>Eukaryota</taxon>
        <taxon>Metazoa</taxon>
        <taxon>Ecdysozoa</taxon>
        <taxon>Arthropoda</taxon>
        <taxon>Crustacea</taxon>
        <taxon>Multicrustacea</taxon>
        <taxon>Malacostraca</taxon>
        <taxon>Eumalacostraca</taxon>
        <taxon>Eucarida</taxon>
        <taxon>Decapoda</taxon>
        <taxon>Pleocyemata</taxon>
        <taxon>Astacidea</taxon>
        <taxon>Nephropoidea</taxon>
        <taxon>Nephropidae</taxon>
        <taxon>Homarus</taxon>
    </lineage>
</organism>
<dbReference type="InterPro" id="IPR043721">
    <property type="entry name" value="DUF5662"/>
</dbReference>
<proteinExistence type="predicted"/>
<keyword evidence="3" id="KW-1185">Reference proteome</keyword>
<evidence type="ECO:0000256" key="1">
    <source>
        <dbReference type="SAM" id="MobiDB-lite"/>
    </source>
</evidence>
<sequence length="666" mass="78723">MESSCTSLILRTLPPNLKAVGSKLIEASRATEEERRLKGRSHKYRKHHDGLRNNNNGEEQDEEQIAKRKMKAEKAAQPLAIARLVMELWSPRMRRHAENVILKRAVEERYLRDDHLKWVHAVEEEECGDSGWLVEDVDDLIVELIWNKFNLEKHFQQVAEHRKWVQRSYDRLKDFMPSLPPKIVERHDLSKFAFSQAIGYTLKWTHNTHHDIWSKACDLHLHSEPHHPKMWSTQYTPQEKHQKMTRWMRDVCDFHDGHPYGMDVVNLDLESEDFPKPFLLESFVDMVGVEWERKKGKNLDISTRELVYMDDKFLARYTRRQHWTIKDLMDEIIASDDTLDKVVLTERERMLMTTVPRLRRSTFVFQIEVQKKIEEKRLIGSALTAKGENGAADVLTNRAHDTAYLIMVSRAVTELWGRPLRQQAQNVILQQAIKDKFITQDQLKWVLVFNSLPEDAESQSERDLPDGPTNDDFLLRLLWVDFNIREHFSQVHSHRQWVRQSYRRLSRFMPELSEEVIERHDLSKFGLLQCVGYTLKWVHNINHSIWRKSCDLHLNHEPHHTQMWSNRHAVDFKQSCLDSWLSAKDGAEVLDLTSENMARAFLQESLVDMVAIEWQKNKEGKPDLTYSQLIYMEDRYLSQYSHHDKLYLQNLMSVISDADQNITVIT</sequence>
<feature type="compositionally biased region" description="Basic residues" evidence="1">
    <location>
        <begin position="37"/>
        <end position="49"/>
    </location>
</feature>
<dbReference type="OrthoDB" id="2104607at2759"/>
<evidence type="ECO:0000313" key="2">
    <source>
        <dbReference type="EMBL" id="KAG7167980.1"/>
    </source>
</evidence>
<accession>A0A8J5K6J4</accession>
<dbReference type="EMBL" id="JAHLQT010021080">
    <property type="protein sequence ID" value="KAG7167980.1"/>
    <property type="molecule type" value="Genomic_DNA"/>
</dbReference>
<gene>
    <name evidence="2" type="ORF">Hamer_G018410</name>
</gene>
<evidence type="ECO:0000313" key="3">
    <source>
        <dbReference type="Proteomes" id="UP000747542"/>
    </source>
</evidence>
<reference evidence="2" key="1">
    <citation type="journal article" date="2021" name="Sci. Adv.">
        <title>The American lobster genome reveals insights on longevity, neural, and immune adaptations.</title>
        <authorList>
            <person name="Polinski J.M."/>
            <person name="Zimin A.V."/>
            <person name="Clark K.F."/>
            <person name="Kohn A.B."/>
            <person name="Sadowski N."/>
            <person name="Timp W."/>
            <person name="Ptitsyn A."/>
            <person name="Khanna P."/>
            <person name="Romanova D.Y."/>
            <person name="Williams P."/>
            <person name="Greenwood S.J."/>
            <person name="Moroz L.L."/>
            <person name="Walt D.R."/>
            <person name="Bodnar A.G."/>
        </authorList>
    </citation>
    <scope>NUCLEOTIDE SEQUENCE</scope>
    <source>
        <strain evidence="2">GMGI-L3</strain>
    </source>
</reference>
<protein>
    <submittedName>
        <fullName evidence="2">Uncharacterized protein</fullName>
    </submittedName>
</protein>
<name>A0A8J5K6J4_HOMAM</name>
<feature type="region of interest" description="Disordered" evidence="1">
    <location>
        <begin position="29"/>
        <end position="66"/>
    </location>
</feature>
<comment type="caution">
    <text evidence="2">The sequence shown here is derived from an EMBL/GenBank/DDBJ whole genome shotgun (WGS) entry which is preliminary data.</text>
</comment>